<comment type="similarity">
    <text evidence="1">Belongs to the MAGUK family.</text>
</comment>
<dbReference type="CDD" id="cd00071">
    <property type="entry name" value="GMPK"/>
    <property type="match status" value="1"/>
</dbReference>
<dbReference type="PROSITE" id="PS50002">
    <property type="entry name" value="SH3"/>
    <property type="match status" value="1"/>
</dbReference>
<evidence type="ECO:0000313" key="9">
    <source>
        <dbReference type="Proteomes" id="UP000316079"/>
    </source>
</evidence>
<keyword evidence="9" id="KW-1185">Reference proteome</keyword>
<evidence type="ECO:0000313" key="8">
    <source>
        <dbReference type="EMBL" id="TRY58790.1"/>
    </source>
</evidence>
<dbReference type="PROSITE" id="PS50052">
    <property type="entry name" value="GUANYLATE_KINASE_2"/>
    <property type="match status" value="1"/>
</dbReference>
<dbReference type="InterPro" id="IPR036028">
    <property type="entry name" value="SH3-like_dom_sf"/>
</dbReference>
<gene>
    <name evidence="8" type="ORF">DNTS_009767</name>
</gene>
<dbReference type="EMBL" id="SRMA01027168">
    <property type="protein sequence ID" value="TRY58790.1"/>
    <property type="molecule type" value="Genomic_DNA"/>
</dbReference>
<accession>A0A553N027</accession>
<organism evidence="8 9">
    <name type="scientific">Danionella cerebrum</name>
    <dbReference type="NCBI Taxonomy" id="2873325"/>
    <lineage>
        <taxon>Eukaryota</taxon>
        <taxon>Metazoa</taxon>
        <taxon>Chordata</taxon>
        <taxon>Craniata</taxon>
        <taxon>Vertebrata</taxon>
        <taxon>Euteleostomi</taxon>
        <taxon>Actinopterygii</taxon>
        <taxon>Neopterygii</taxon>
        <taxon>Teleostei</taxon>
        <taxon>Ostariophysi</taxon>
        <taxon>Cypriniformes</taxon>
        <taxon>Danionidae</taxon>
        <taxon>Danioninae</taxon>
        <taxon>Danionella</taxon>
    </lineage>
</organism>
<feature type="domain" description="SH3" evidence="4">
    <location>
        <begin position="531"/>
        <end position="601"/>
    </location>
</feature>
<dbReference type="PROSITE" id="PS51022">
    <property type="entry name" value="L27"/>
    <property type="match status" value="1"/>
</dbReference>
<dbReference type="SUPFAM" id="SSF50044">
    <property type="entry name" value="SH3-domain"/>
    <property type="match status" value="1"/>
</dbReference>
<dbReference type="OrthoDB" id="439127at2759"/>
<dbReference type="Gene3D" id="2.30.42.10">
    <property type="match status" value="1"/>
</dbReference>
<dbReference type="PANTHER" id="PTHR23122">
    <property type="entry name" value="MEMBRANE-ASSOCIATED GUANYLATE KINASE MAGUK"/>
    <property type="match status" value="1"/>
</dbReference>
<dbReference type="InterPro" id="IPR020590">
    <property type="entry name" value="Guanylate_kinase_CS"/>
</dbReference>
<dbReference type="Proteomes" id="UP000316079">
    <property type="component" value="Unassembled WGS sequence"/>
</dbReference>
<comment type="caution">
    <text evidence="8">The sequence shown here is derived from an EMBL/GenBank/DDBJ whole genome shotgun (WGS) entry which is preliminary data.</text>
</comment>
<dbReference type="SUPFAM" id="SSF52540">
    <property type="entry name" value="P-loop containing nucleoside triphosphate hydrolases"/>
    <property type="match status" value="1"/>
</dbReference>
<feature type="domain" description="Guanylate kinase-like" evidence="5">
    <location>
        <begin position="721"/>
        <end position="910"/>
    </location>
</feature>
<feature type="domain" description="PDZ" evidence="6">
    <location>
        <begin position="460"/>
        <end position="512"/>
    </location>
</feature>
<dbReference type="InterPro" id="IPR001478">
    <property type="entry name" value="PDZ"/>
</dbReference>
<dbReference type="Pfam" id="PF00625">
    <property type="entry name" value="Guanylate_kin"/>
    <property type="match status" value="1"/>
</dbReference>
<dbReference type="Gene3D" id="2.30.30.40">
    <property type="entry name" value="SH3 Domains"/>
    <property type="match status" value="1"/>
</dbReference>
<name>A0A553N027_9TELE</name>
<dbReference type="SMART" id="SM00569">
    <property type="entry name" value="L27"/>
    <property type="match status" value="1"/>
</dbReference>
<dbReference type="Gene3D" id="3.40.50.300">
    <property type="entry name" value="P-loop containing nucleotide triphosphate hydrolases"/>
    <property type="match status" value="1"/>
</dbReference>
<evidence type="ECO:0000259" key="4">
    <source>
        <dbReference type="PROSITE" id="PS50002"/>
    </source>
</evidence>
<dbReference type="PROSITE" id="PS50106">
    <property type="entry name" value="PDZ"/>
    <property type="match status" value="1"/>
</dbReference>
<keyword evidence="2 3" id="KW-0728">SH3 domain</keyword>
<dbReference type="InterPro" id="IPR008144">
    <property type="entry name" value="Guanylate_kin-like_dom"/>
</dbReference>
<dbReference type="InterPro" id="IPR036034">
    <property type="entry name" value="PDZ_sf"/>
</dbReference>
<evidence type="ECO:0000256" key="1">
    <source>
        <dbReference type="ARBA" id="ARBA00007014"/>
    </source>
</evidence>
<dbReference type="InterPro" id="IPR001452">
    <property type="entry name" value="SH3_domain"/>
</dbReference>
<sequence length="930" mass="104224">MMRPDVEADPGSVPLEMGEKGLTQILAHVIAEVRGSINKDINGAELLYSLLNAPWLQSLLKVYECLQRQQKCPTRPHLSYSSGLSLQALLSAHDTVSLKDYEPDLPPVPNDLPEDEEAMRIVCLVKNNQPLIKAGRAFQSHWKTLRKAIHSGVFSAKGRLAGSLDAMLQGPRGDGSRLFKNPDMPNYVAPHSVEKSALGNSVPQRISKPNPLTSSSHCYCHQPTSSTTLHTQTAPSSPMHCTHFRERTNHSFKRPLKKEYLDELQSTLQQAASRMQRSSESIHLLSEKMDSATEHISKSMEENSQAFEMLSQVVEKLQELVSSSNTGFESPHCAETFRSRVGCRSLSASNSPAVAPSSHFSHYSTCSSSSTSSTISLDFSQGRAFSPKQQPSPSSQRRDIGIQHWMTNGSLTSSPSQRHKRGGGVRAWKTLAAAETEITNSHSISFIHEMQQTFQCPARDLLIDTASKCCWGATIRRDDMTGEIYIARVIHGGLADRSGLLHAGDRLVEAHSHGTIMFKVVPITDRAINNQTMLYVRAMVNYTPQTDPSIPCADAGMAFRKGDILEIVDQSDSLWWQAVKLPSISACAGLIPSTSLLKRKQKEFWWSQPYHPHTCIKSLSTVAEEDDIIAIDEKCVEADEEAFESGRNYQQTIKESEFSTNIEGIYLTGFRRSLRLCRRRRGQAFGTSQFCGLRCPTSCYSSLANPYEEVLRYQHHPEHPHRLIALMGPSGVGVNELRRRLIEINPKVYQGAVPHTTRPPKSHEESGRDYHFINREQFDSMVSNQRFIEFGELRGHLYGTSVDAVKDVLASGKICAIDIEPYALESVRTPELRAYVIFIKPPTVEQMKNTRMNSNIITNYYTNRPFTDEDYLEIEEAGHKMEQHYGQFFDHVIVNDGLQAACVQLLTAVRRAQDEPQWVPTSWIRPNDQT</sequence>
<evidence type="ECO:0000256" key="3">
    <source>
        <dbReference type="PROSITE-ProRule" id="PRU00192"/>
    </source>
</evidence>
<dbReference type="PROSITE" id="PS00856">
    <property type="entry name" value="GUANYLATE_KINASE_1"/>
    <property type="match status" value="1"/>
</dbReference>
<dbReference type="Pfam" id="PF00595">
    <property type="entry name" value="PDZ"/>
    <property type="match status" value="1"/>
</dbReference>
<dbReference type="SMART" id="SM00326">
    <property type="entry name" value="SH3"/>
    <property type="match status" value="1"/>
</dbReference>
<dbReference type="InterPro" id="IPR008145">
    <property type="entry name" value="GK/Ca_channel_bsu"/>
</dbReference>
<proteinExistence type="inferred from homology"/>
<evidence type="ECO:0000256" key="2">
    <source>
        <dbReference type="ARBA" id="ARBA00022443"/>
    </source>
</evidence>
<feature type="domain" description="L27" evidence="7">
    <location>
        <begin position="19"/>
        <end position="74"/>
    </location>
</feature>
<evidence type="ECO:0000259" key="6">
    <source>
        <dbReference type="PROSITE" id="PS50106"/>
    </source>
</evidence>
<evidence type="ECO:0000259" key="5">
    <source>
        <dbReference type="PROSITE" id="PS50052"/>
    </source>
</evidence>
<dbReference type="STRING" id="623744.A0A553N027"/>
<protein>
    <recommendedName>
        <fullName evidence="10">Guanylate kinase-like domain-containing protein</fullName>
    </recommendedName>
</protein>
<dbReference type="SUPFAM" id="SSF50156">
    <property type="entry name" value="PDZ domain-like"/>
    <property type="match status" value="1"/>
</dbReference>
<dbReference type="AlphaFoldDB" id="A0A553N027"/>
<dbReference type="InterPro" id="IPR027417">
    <property type="entry name" value="P-loop_NTPase"/>
</dbReference>
<dbReference type="SMART" id="SM00072">
    <property type="entry name" value="GuKc"/>
    <property type="match status" value="1"/>
</dbReference>
<dbReference type="InterPro" id="IPR050716">
    <property type="entry name" value="MAGUK"/>
</dbReference>
<evidence type="ECO:0008006" key="10">
    <source>
        <dbReference type="Google" id="ProtNLM"/>
    </source>
</evidence>
<evidence type="ECO:0000259" key="7">
    <source>
        <dbReference type="PROSITE" id="PS51022"/>
    </source>
</evidence>
<dbReference type="InterPro" id="IPR004172">
    <property type="entry name" value="L27_dom"/>
</dbReference>
<reference evidence="8 9" key="1">
    <citation type="journal article" date="2019" name="Sci. Data">
        <title>Hybrid genome assembly and annotation of Danionella translucida.</title>
        <authorList>
            <person name="Kadobianskyi M."/>
            <person name="Schulze L."/>
            <person name="Schuelke M."/>
            <person name="Judkewitz B."/>
        </authorList>
    </citation>
    <scope>NUCLEOTIDE SEQUENCE [LARGE SCALE GENOMIC DNA]</scope>
    <source>
        <strain evidence="8 9">Bolton</strain>
    </source>
</reference>